<keyword evidence="1" id="KW-0812">Transmembrane</keyword>
<feature type="transmembrane region" description="Helical" evidence="1">
    <location>
        <begin position="221"/>
        <end position="239"/>
    </location>
</feature>
<dbReference type="EMBL" id="CP029490">
    <property type="protein sequence ID" value="AWN21107.1"/>
    <property type="molecule type" value="Genomic_DNA"/>
</dbReference>
<name>A0ABN5LJ88_9STRE</name>
<feature type="transmembrane region" description="Helical" evidence="1">
    <location>
        <begin position="101"/>
        <end position="122"/>
    </location>
</feature>
<gene>
    <name evidence="3" type="ORF">DK182_06990</name>
</gene>
<evidence type="ECO:0000313" key="4">
    <source>
        <dbReference type="Proteomes" id="UP000245369"/>
    </source>
</evidence>
<evidence type="ECO:0000259" key="2">
    <source>
        <dbReference type="Pfam" id="PF09335"/>
    </source>
</evidence>
<organism evidence="3 4">
    <name type="scientific">Streptococcus sobrinus</name>
    <dbReference type="NCBI Taxonomy" id="1310"/>
    <lineage>
        <taxon>Bacteria</taxon>
        <taxon>Bacillati</taxon>
        <taxon>Bacillota</taxon>
        <taxon>Bacilli</taxon>
        <taxon>Lactobacillales</taxon>
        <taxon>Streptococcaceae</taxon>
        <taxon>Streptococcus</taxon>
    </lineage>
</organism>
<accession>A0ABN5LJ88</accession>
<feature type="domain" description="VTT" evidence="2">
    <location>
        <begin position="100"/>
        <end position="211"/>
    </location>
</feature>
<dbReference type="GeneID" id="93924255"/>
<dbReference type="RefSeq" id="WP_002962074.1">
    <property type="nucleotide sequence ID" value="NZ_CP029490.1"/>
</dbReference>
<keyword evidence="4" id="KW-1185">Reference proteome</keyword>
<protein>
    <submittedName>
        <fullName evidence="3">TVP38/TMEM64 family protein</fullName>
    </submittedName>
</protein>
<feature type="transmembrane region" description="Helical" evidence="1">
    <location>
        <begin position="32"/>
        <end position="53"/>
    </location>
</feature>
<dbReference type="InterPro" id="IPR032816">
    <property type="entry name" value="VTT_dom"/>
</dbReference>
<keyword evidence="1" id="KW-0472">Membrane</keyword>
<feature type="transmembrane region" description="Helical" evidence="1">
    <location>
        <begin position="191"/>
        <end position="209"/>
    </location>
</feature>
<dbReference type="Proteomes" id="UP000245369">
    <property type="component" value="Chromosome"/>
</dbReference>
<reference evidence="3 4" key="1">
    <citation type="submission" date="2018-05" db="EMBL/GenBank/DDBJ databases">
        <title>Complete genome sequences of Streptococcus sobrinus.</title>
        <authorList>
            <person name="Sales M."/>
            <person name="Jensen P.A."/>
        </authorList>
    </citation>
    <scope>NUCLEOTIDE SEQUENCE [LARGE SCALE GENOMIC DNA]</scope>
    <source>
        <strain evidence="3 4">SL1</strain>
    </source>
</reference>
<evidence type="ECO:0000256" key="1">
    <source>
        <dbReference type="SAM" id="Phobius"/>
    </source>
</evidence>
<feature type="transmembrane region" description="Helical" evidence="1">
    <location>
        <begin position="73"/>
        <end position="94"/>
    </location>
</feature>
<sequence>MAFSLEFLLPFPYNKPMPFKKINLNSRSLRHLLASLGLLIGLIYLGFFAYRYWDALSNFFNVEKQVVSFGRQFSTANIFNFCVLILLTALGSAVPFLSNAVLAVFNGVVFGPWLGLVMNLLANSLGNFLSLKILSKINITDREKSFSDKLEVLQKIDNPYLAISLGYMVPIFPTLLVNYLVTESKLPLKKWLPCVLVGVFPTSCLYAFGGDAILKGNIKRILVLLVLGLLVYGLVKWMLNRKKA</sequence>
<dbReference type="Pfam" id="PF09335">
    <property type="entry name" value="VTT_dom"/>
    <property type="match status" value="1"/>
</dbReference>
<feature type="transmembrane region" description="Helical" evidence="1">
    <location>
        <begin position="160"/>
        <end position="179"/>
    </location>
</feature>
<keyword evidence="1" id="KW-1133">Transmembrane helix</keyword>
<proteinExistence type="predicted"/>
<evidence type="ECO:0000313" key="3">
    <source>
        <dbReference type="EMBL" id="AWN21107.1"/>
    </source>
</evidence>